<evidence type="ECO:0000313" key="7">
    <source>
        <dbReference type="Proteomes" id="UP000037660"/>
    </source>
</evidence>
<dbReference type="AlphaFoldDB" id="A0A0K8P5E0"/>
<dbReference type="Gene3D" id="3.40.190.10">
    <property type="entry name" value="Periplasmic binding protein-like II"/>
    <property type="match status" value="2"/>
</dbReference>
<evidence type="ECO:0000256" key="2">
    <source>
        <dbReference type="ARBA" id="ARBA00023015"/>
    </source>
</evidence>
<keyword evidence="2" id="KW-0805">Transcription regulation</keyword>
<protein>
    <submittedName>
        <fullName evidence="6">Transcriptional regulator, LysR family</fullName>
    </submittedName>
</protein>
<name>A0A0K8P5E0_PISS1</name>
<dbReference type="PANTHER" id="PTHR30126:SF97">
    <property type="entry name" value="HTH-TYPE TRANSCRIPTIONAL REGULATOR ABGR"/>
    <property type="match status" value="1"/>
</dbReference>
<dbReference type="EMBL" id="BBYR01000059">
    <property type="protein sequence ID" value="GAP37801.1"/>
    <property type="molecule type" value="Genomic_DNA"/>
</dbReference>
<dbReference type="PROSITE" id="PS50931">
    <property type="entry name" value="HTH_LYSR"/>
    <property type="match status" value="1"/>
</dbReference>
<evidence type="ECO:0000259" key="5">
    <source>
        <dbReference type="PROSITE" id="PS50931"/>
    </source>
</evidence>
<feature type="domain" description="HTH lysR-type" evidence="5">
    <location>
        <begin position="1"/>
        <end position="51"/>
    </location>
</feature>
<dbReference type="GO" id="GO:0000976">
    <property type="term" value="F:transcription cis-regulatory region binding"/>
    <property type="evidence" value="ECO:0007669"/>
    <property type="project" value="TreeGrafter"/>
</dbReference>
<comment type="caution">
    <text evidence="6">The sequence shown here is derived from an EMBL/GenBank/DDBJ whole genome shotgun (WGS) entry which is preliminary data.</text>
</comment>
<keyword evidence="4" id="KW-0804">Transcription</keyword>
<evidence type="ECO:0000256" key="1">
    <source>
        <dbReference type="ARBA" id="ARBA00009437"/>
    </source>
</evidence>
<dbReference type="Pfam" id="PF03466">
    <property type="entry name" value="LysR_substrate"/>
    <property type="match status" value="1"/>
</dbReference>
<accession>A0A0K8P5E0</accession>
<gene>
    <name evidence="6" type="ORF">ISF6_3746</name>
</gene>
<organism evidence="6 7">
    <name type="scientific">Piscinibacter sakaiensis</name>
    <name type="common">Ideonella sakaiensis</name>
    <dbReference type="NCBI Taxonomy" id="1547922"/>
    <lineage>
        <taxon>Bacteria</taxon>
        <taxon>Pseudomonadati</taxon>
        <taxon>Pseudomonadota</taxon>
        <taxon>Betaproteobacteria</taxon>
        <taxon>Burkholderiales</taxon>
        <taxon>Sphaerotilaceae</taxon>
        <taxon>Piscinibacter</taxon>
    </lineage>
</organism>
<proteinExistence type="inferred from homology"/>
<evidence type="ECO:0000256" key="4">
    <source>
        <dbReference type="ARBA" id="ARBA00023163"/>
    </source>
</evidence>
<keyword evidence="3" id="KW-0238">DNA-binding</keyword>
<comment type="similarity">
    <text evidence="1">Belongs to the LysR transcriptional regulatory family.</text>
</comment>
<dbReference type="InterPro" id="IPR036390">
    <property type="entry name" value="WH_DNA-bd_sf"/>
</dbReference>
<dbReference type="InterPro" id="IPR036388">
    <property type="entry name" value="WH-like_DNA-bd_sf"/>
</dbReference>
<reference evidence="6 7" key="2">
    <citation type="journal article" date="2016" name="Science">
        <title>A bacterium that degrades and assimilates poly(ethylene terephthalate).</title>
        <authorList>
            <person name="Yoshida S."/>
            <person name="Hiraga K."/>
            <person name="Takehana T."/>
            <person name="Taniguchi I."/>
            <person name="Yamaji H."/>
            <person name="Maeda Y."/>
            <person name="Toyohara K."/>
            <person name="Miyamoto K."/>
            <person name="Kimura Y."/>
            <person name="Oda K."/>
        </authorList>
    </citation>
    <scope>NUCLEOTIDE SEQUENCE [LARGE SCALE GENOMIC DNA]</scope>
    <source>
        <strain evidence="7">NBRC 110686 / TISTR 2288 / 201-F6</strain>
    </source>
</reference>
<dbReference type="SUPFAM" id="SSF53850">
    <property type="entry name" value="Periplasmic binding protein-like II"/>
    <property type="match status" value="1"/>
</dbReference>
<sequence length="291" mass="30934">MVDAVASIGNIQGAADLVGISQPAATHSVAEIEKLLGFPLFERHAKGARPTPAGEAVLPKIRAALAAFAECADIASDIWAGSQSELRLGAIDAAIGSFLPDAIARFTSRLPATAVHVSHASPERLVQQLADGTIDLLFIRRPTQLPAHAVFEALASDRYAVVCAAGHPAATLQLASRDLLSTFLWLMPPKGSIAEADFLAFWSGSTRPRDYCWVASRAITLAVALIAKRQALAFVPRNLVLPYLTQGSLTEVRGDWTLPMAPIGALYRPDTAARSSQMQVLLEIVRGIADV</sequence>
<dbReference type="SUPFAM" id="SSF46785">
    <property type="entry name" value="Winged helix' DNA-binding domain"/>
    <property type="match status" value="1"/>
</dbReference>
<reference evidence="7" key="1">
    <citation type="submission" date="2015-07" db="EMBL/GenBank/DDBJ databases">
        <title>Discovery of a poly(ethylene terephthalate assimilation.</title>
        <authorList>
            <person name="Yoshida S."/>
            <person name="Hiraga K."/>
            <person name="Takehana T."/>
            <person name="Taniguchi I."/>
            <person name="Yamaji H."/>
            <person name="Maeda Y."/>
            <person name="Toyohara K."/>
            <person name="Miyamoto K."/>
            <person name="Kimura Y."/>
            <person name="Oda K."/>
        </authorList>
    </citation>
    <scope>NUCLEOTIDE SEQUENCE [LARGE SCALE GENOMIC DNA]</scope>
    <source>
        <strain evidence="7">NBRC 110686 / TISTR 2288 / 201-F6</strain>
    </source>
</reference>
<dbReference type="PANTHER" id="PTHR30126">
    <property type="entry name" value="HTH-TYPE TRANSCRIPTIONAL REGULATOR"/>
    <property type="match status" value="1"/>
</dbReference>
<dbReference type="Gene3D" id="1.10.10.10">
    <property type="entry name" value="Winged helix-like DNA-binding domain superfamily/Winged helix DNA-binding domain"/>
    <property type="match status" value="1"/>
</dbReference>
<keyword evidence="7" id="KW-1185">Reference proteome</keyword>
<dbReference type="Proteomes" id="UP000037660">
    <property type="component" value="Unassembled WGS sequence"/>
</dbReference>
<dbReference type="InterPro" id="IPR000847">
    <property type="entry name" value="LysR_HTH_N"/>
</dbReference>
<dbReference type="Pfam" id="PF00126">
    <property type="entry name" value="HTH_1"/>
    <property type="match status" value="1"/>
</dbReference>
<dbReference type="InterPro" id="IPR005119">
    <property type="entry name" value="LysR_subst-bd"/>
</dbReference>
<evidence type="ECO:0000313" key="6">
    <source>
        <dbReference type="EMBL" id="GAP37801.1"/>
    </source>
</evidence>
<evidence type="ECO:0000256" key="3">
    <source>
        <dbReference type="ARBA" id="ARBA00023125"/>
    </source>
</evidence>
<dbReference type="STRING" id="1547922.ISF6_3746"/>
<dbReference type="GO" id="GO:0003700">
    <property type="term" value="F:DNA-binding transcription factor activity"/>
    <property type="evidence" value="ECO:0007669"/>
    <property type="project" value="InterPro"/>
</dbReference>